<dbReference type="Pfam" id="PF00439">
    <property type="entry name" value="Bromodomain"/>
    <property type="match status" value="2"/>
</dbReference>
<dbReference type="EMBL" id="MU005772">
    <property type="protein sequence ID" value="KAF2708470.1"/>
    <property type="molecule type" value="Genomic_DNA"/>
</dbReference>
<evidence type="ECO:0000313" key="6">
    <source>
        <dbReference type="EMBL" id="KAF2708470.1"/>
    </source>
</evidence>
<evidence type="ECO:0000256" key="1">
    <source>
        <dbReference type="ARBA" id="ARBA00023117"/>
    </source>
</evidence>
<dbReference type="PROSITE" id="PS00633">
    <property type="entry name" value="BROMODOMAIN_1"/>
    <property type="match status" value="2"/>
</dbReference>
<feature type="region of interest" description="Disordered" evidence="3">
    <location>
        <begin position="602"/>
        <end position="632"/>
    </location>
</feature>
<feature type="domain" description="Bromo" evidence="4">
    <location>
        <begin position="301"/>
        <end position="371"/>
    </location>
</feature>
<dbReference type="GO" id="GO:0006355">
    <property type="term" value="P:regulation of DNA-templated transcription"/>
    <property type="evidence" value="ECO:0007669"/>
    <property type="project" value="TreeGrafter"/>
</dbReference>
<evidence type="ECO:0000259" key="4">
    <source>
        <dbReference type="PROSITE" id="PS50014"/>
    </source>
</evidence>
<dbReference type="GO" id="GO:0005634">
    <property type="term" value="C:nucleus"/>
    <property type="evidence" value="ECO:0007669"/>
    <property type="project" value="TreeGrafter"/>
</dbReference>
<evidence type="ECO:0000256" key="2">
    <source>
        <dbReference type="PROSITE-ProRule" id="PRU00035"/>
    </source>
</evidence>
<dbReference type="Pfam" id="PF17035">
    <property type="entry name" value="BET"/>
    <property type="match status" value="1"/>
</dbReference>
<feature type="compositionally biased region" description="Basic and acidic residues" evidence="3">
    <location>
        <begin position="229"/>
        <end position="238"/>
    </location>
</feature>
<dbReference type="SMART" id="SM00297">
    <property type="entry name" value="BROMO"/>
    <property type="match status" value="2"/>
</dbReference>
<evidence type="ECO:0000259" key="5">
    <source>
        <dbReference type="PROSITE" id="PS51525"/>
    </source>
</evidence>
<feature type="compositionally biased region" description="Basic and acidic residues" evidence="3">
    <location>
        <begin position="139"/>
        <end position="153"/>
    </location>
</feature>
<reference evidence="6" key="1">
    <citation type="journal article" date="2020" name="Stud. Mycol.">
        <title>101 Dothideomycetes genomes: a test case for predicting lifestyles and emergence of pathogens.</title>
        <authorList>
            <person name="Haridas S."/>
            <person name="Albert R."/>
            <person name="Binder M."/>
            <person name="Bloem J."/>
            <person name="Labutti K."/>
            <person name="Salamov A."/>
            <person name="Andreopoulos B."/>
            <person name="Baker S."/>
            <person name="Barry K."/>
            <person name="Bills G."/>
            <person name="Bluhm B."/>
            <person name="Cannon C."/>
            <person name="Castanera R."/>
            <person name="Culley D."/>
            <person name="Daum C."/>
            <person name="Ezra D."/>
            <person name="Gonzalez J."/>
            <person name="Henrissat B."/>
            <person name="Kuo A."/>
            <person name="Liang C."/>
            <person name="Lipzen A."/>
            <person name="Lutzoni F."/>
            <person name="Magnuson J."/>
            <person name="Mondo S."/>
            <person name="Nolan M."/>
            <person name="Ohm R."/>
            <person name="Pangilinan J."/>
            <person name="Park H.-J."/>
            <person name="Ramirez L."/>
            <person name="Alfaro M."/>
            <person name="Sun H."/>
            <person name="Tritt A."/>
            <person name="Yoshinaga Y."/>
            <person name="Zwiers L.-H."/>
            <person name="Turgeon B."/>
            <person name="Goodwin S."/>
            <person name="Spatafora J."/>
            <person name="Crous P."/>
            <person name="Grigoriev I."/>
        </authorList>
    </citation>
    <scope>NUCLEOTIDE SEQUENCE</scope>
    <source>
        <strain evidence="6">CBS 279.74</strain>
    </source>
</reference>
<feature type="compositionally biased region" description="Acidic residues" evidence="3">
    <location>
        <begin position="837"/>
        <end position="850"/>
    </location>
</feature>
<protein>
    <submittedName>
        <fullName evidence="6">Bromodomain-containing protein</fullName>
    </submittedName>
</protein>
<dbReference type="CDD" id="cd05499">
    <property type="entry name" value="Bromo_BDF1_2_II"/>
    <property type="match status" value="1"/>
</dbReference>
<feature type="compositionally biased region" description="Basic and acidic residues" evidence="3">
    <location>
        <begin position="455"/>
        <end position="475"/>
    </location>
</feature>
<keyword evidence="1 2" id="KW-0103">Bromodomain</keyword>
<organism evidence="6 7">
    <name type="scientific">Pleomassaria siparia CBS 279.74</name>
    <dbReference type="NCBI Taxonomy" id="1314801"/>
    <lineage>
        <taxon>Eukaryota</taxon>
        <taxon>Fungi</taxon>
        <taxon>Dikarya</taxon>
        <taxon>Ascomycota</taxon>
        <taxon>Pezizomycotina</taxon>
        <taxon>Dothideomycetes</taxon>
        <taxon>Pleosporomycetidae</taxon>
        <taxon>Pleosporales</taxon>
        <taxon>Pleomassariaceae</taxon>
        <taxon>Pleomassaria</taxon>
    </lineage>
</organism>
<dbReference type="InterPro" id="IPR018359">
    <property type="entry name" value="Bromodomain_CS"/>
</dbReference>
<feature type="compositionally biased region" description="Polar residues" evidence="3">
    <location>
        <begin position="254"/>
        <end position="271"/>
    </location>
</feature>
<feature type="region of interest" description="Disordered" evidence="3">
    <location>
        <begin position="652"/>
        <end position="697"/>
    </location>
</feature>
<dbReference type="OrthoDB" id="784962at2759"/>
<dbReference type="InterPro" id="IPR036427">
    <property type="entry name" value="Bromodomain-like_sf"/>
</dbReference>
<dbReference type="AlphaFoldDB" id="A0A6G1K6S1"/>
<dbReference type="GO" id="GO:0006338">
    <property type="term" value="P:chromatin remodeling"/>
    <property type="evidence" value="ECO:0007669"/>
    <property type="project" value="TreeGrafter"/>
</dbReference>
<evidence type="ECO:0000256" key="3">
    <source>
        <dbReference type="SAM" id="MobiDB-lite"/>
    </source>
</evidence>
<feature type="region of interest" description="Disordered" evidence="3">
    <location>
        <begin position="391"/>
        <end position="487"/>
    </location>
</feature>
<feature type="region of interest" description="Disordered" evidence="3">
    <location>
        <begin position="775"/>
        <end position="850"/>
    </location>
</feature>
<feature type="compositionally biased region" description="Polar residues" evidence="3">
    <location>
        <begin position="160"/>
        <end position="169"/>
    </location>
</feature>
<dbReference type="PROSITE" id="PS51525">
    <property type="entry name" value="NET"/>
    <property type="match status" value="1"/>
</dbReference>
<sequence length="850" mass="93332">PMVAMTSAALDKPIDVKATFPVDEMATEPKTNGVHDVLFDEADSDLSKSLVQPIDPKPTWNGDHPIIDTSGPIDGAAQFLPDSQTDVNSLFDGSELGATSVTNAVEAPTSDARDEPGPQTATTTQESNETTQHVPETQLEPKEEGSDQVKLPDDMDISQDESTLSSALSENAPPTKPMKELSLETDKVSASSLLPPTQSPTNADHEMEDAPTSGKVRSREDDDDDDIAPDAKRTKTEDTANPALFKVPELPLQPNGNGNGTTPSSADQSGVQSAVAYDNWLADPLTGPQYKFLAERIRNTKKIKVSQFFKDPVDILAYPTYTSFVPHPMDLSVMESKLREQTYDNIGHFMEDLDLIINNCVAFNGKEHAVTQAAYNMRAYFLKGMGKMPKGDGATAVAKPKPKKPSVSTQPSKARRESVQRVSAPPTAKSPTLPAPMAASPQTPWPLGTDGMPLIRRDSSSTNDRPKREIHRPPSKDLPYNTAKPKKKKYQQELKFCESVMSEIMKPKYAKFAFPFLSPVDPVALNIPTYLKIIKKPMDFGTIDKNLKAGQYQNAKDFHADASLVFSNCYKFNPEGDGVYMMGKQLNELFDSLWKEKTEWLAQHAPTSDPQSPEPAYSEDEEEEEEEVDRAQSQYLALQQQIAALNEAAQQLLQQRKRPSPKVAGKKKSTKPPPAPKRKGTLAVPPPVKPSKTKPRVKAPAPLTFAQKQEISDGISTLGDADMRRAVQIIRNGCPNLASVNDDEMEIDMDEINDDTLRELFKFIKQVRGPKGTVVDEDFEPTRASHKATAAKPKKNKPMGKREQEESIRKIEEALHAFQNSASGSSQSPPANHQDESSGDDDSGSESEEE</sequence>
<feature type="non-terminal residue" evidence="6">
    <location>
        <position position="1"/>
    </location>
</feature>
<feature type="compositionally biased region" description="Low complexity" evidence="3">
    <location>
        <begin position="119"/>
        <end position="132"/>
    </location>
</feature>
<feature type="compositionally biased region" description="Polar residues" evidence="3">
    <location>
        <begin position="188"/>
        <end position="202"/>
    </location>
</feature>
<gene>
    <name evidence="6" type="ORF">K504DRAFT_382149</name>
</gene>
<accession>A0A6G1K6S1</accession>
<dbReference type="PANTHER" id="PTHR22880:SF225">
    <property type="entry name" value="BROMODOMAIN-CONTAINING PROTEIN BET-1-RELATED"/>
    <property type="match status" value="1"/>
</dbReference>
<dbReference type="PROSITE" id="PS50014">
    <property type="entry name" value="BROMODOMAIN_2"/>
    <property type="match status" value="2"/>
</dbReference>
<feature type="compositionally biased region" description="Basic and acidic residues" evidence="3">
    <location>
        <begin position="800"/>
        <end position="815"/>
    </location>
</feature>
<dbReference type="InterPro" id="IPR027353">
    <property type="entry name" value="NET_dom"/>
</dbReference>
<proteinExistence type="predicted"/>
<feature type="compositionally biased region" description="Basic and acidic residues" evidence="3">
    <location>
        <begin position="177"/>
        <end position="187"/>
    </location>
</feature>
<feature type="domain" description="Bromo" evidence="4">
    <location>
        <begin position="508"/>
        <end position="580"/>
    </location>
</feature>
<keyword evidence="7" id="KW-1185">Reference proteome</keyword>
<dbReference type="InterPro" id="IPR038336">
    <property type="entry name" value="NET_sf"/>
</dbReference>
<dbReference type="InterPro" id="IPR050935">
    <property type="entry name" value="Bromo_chromatin_reader"/>
</dbReference>
<dbReference type="Gene3D" id="1.20.920.10">
    <property type="entry name" value="Bromodomain-like"/>
    <property type="match status" value="2"/>
</dbReference>
<feature type="domain" description="NET" evidence="5">
    <location>
        <begin position="693"/>
        <end position="775"/>
    </location>
</feature>
<feature type="compositionally biased region" description="Low complexity" evidence="3">
    <location>
        <begin position="394"/>
        <end position="412"/>
    </location>
</feature>
<dbReference type="Gene3D" id="1.20.1270.220">
    <property type="match status" value="1"/>
</dbReference>
<dbReference type="GO" id="GO:0000785">
    <property type="term" value="C:chromatin"/>
    <property type="evidence" value="ECO:0007669"/>
    <property type="project" value="TreeGrafter"/>
</dbReference>
<name>A0A6G1K6S1_9PLEO</name>
<dbReference type="InterPro" id="IPR001487">
    <property type="entry name" value="Bromodomain"/>
</dbReference>
<feature type="region of interest" description="Disordered" evidence="3">
    <location>
        <begin position="106"/>
        <end position="271"/>
    </location>
</feature>
<dbReference type="Proteomes" id="UP000799428">
    <property type="component" value="Unassembled WGS sequence"/>
</dbReference>
<feature type="compositionally biased region" description="Polar residues" evidence="3">
    <location>
        <begin position="818"/>
        <end position="831"/>
    </location>
</feature>
<dbReference type="PRINTS" id="PR00503">
    <property type="entry name" value="BROMODOMAIN"/>
</dbReference>
<feature type="compositionally biased region" description="Acidic residues" evidence="3">
    <location>
        <begin position="617"/>
        <end position="628"/>
    </location>
</feature>
<evidence type="ECO:0000313" key="7">
    <source>
        <dbReference type="Proteomes" id="UP000799428"/>
    </source>
</evidence>
<dbReference type="PANTHER" id="PTHR22880">
    <property type="entry name" value="FALZ-RELATED BROMODOMAIN-CONTAINING PROTEINS"/>
    <property type="match status" value="1"/>
</dbReference>
<dbReference type="SUPFAM" id="SSF47370">
    <property type="entry name" value="Bromodomain"/>
    <property type="match status" value="2"/>
</dbReference>
<feature type="compositionally biased region" description="Basic residues" evidence="3">
    <location>
        <begin position="655"/>
        <end position="680"/>
    </location>
</feature>